<dbReference type="PANTHER" id="PTHR30336">
    <property type="entry name" value="INNER MEMBRANE PROTEIN, PROBABLE PERMEASE"/>
    <property type="match status" value="1"/>
</dbReference>
<protein>
    <recommendedName>
        <fullName evidence="2">DUF218 domain-containing protein</fullName>
    </recommendedName>
</protein>
<dbReference type="GO" id="GO:0043164">
    <property type="term" value="P:Gram-negative-bacterium-type cell wall biogenesis"/>
    <property type="evidence" value="ECO:0007669"/>
    <property type="project" value="TreeGrafter"/>
</dbReference>
<dbReference type="PANTHER" id="PTHR30336:SF4">
    <property type="entry name" value="ENVELOPE BIOGENESIS FACTOR ELYC"/>
    <property type="match status" value="1"/>
</dbReference>
<dbReference type="Proteomes" id="UP000032067">
    <property type="component" value="Unassembled WGS sequence"/>
</dbReference>
<evidence type="ECO:0000259" key="2">
    <source>
        <dbReference type="Pfam" id="PF02698"/>
    </source>
</evidence>
<dbReference type="InterPro" id="IPR051599">
    <property type="entry name" value="Cell_Envelope_Assoc"/>
</dbReference>
<feature type="domain" description="DUF218" evidence="2">
    <location>
        <begin position="103"/>
        <end position="246"/>
    </location>
</feature>
<reference evidence="3 4" key="1">
    <citation type="submission" date="2014-12" db="EMBL/GenBank/DDBJ databases">
        <title>16Stimator: statistical estimation of ribosomal gene copy numbers from draft genome assemblies.</title>
        <authorList>
            <person name="Perisin M.A."/>
            <person name="Vetter M."/>
            <person name="Gilbert J.A."/>
            <person name="Bergelson J."/>
        </authorList>
    </citation>
    <scope>NUCLEOTIDE SEQUENCE [LARGE SCALE GENOMIC DNA]</scope>
    <source>
        <strain evidence="3 4">MEDvA23</strain>
    </source>
</reference>
<keyword evidence="1" id="KW-1133">Transmembrane helix</keyword>
<evidence type="ECO:0000313" key="4">
    <source>
        <dbReference type="Proteomes" id="UP000032067"/>
    </source>
</evidence>
<dbReference type="EMBL" id="JXQQ01000087">
    <property type="protein sequence ID" value="KIQ21504.1"/>
    <property type="molecule type" value="Genomic_DNA"/>
</dbReference>
<organism evidence="3 4">
    <name type="scientific">Variovorax paradoxus</name>
    <dbReference type="NCBI Taxonomy" id="34073"/>
    <lineage>
        <taxon>Bacteria</taxon>
        <taxon>Pseudomonadati</taxon>
        <taxon>Pseudomonadota</taxon>
        <taxon>Betaproteobacteria</taxon>
        <taxon>Burkholderiales</taxon>
        <taxon>Comamonadaceae</taxon>
        <taxon>Variovorax</taxon>
    </lineage>
</organism>
<dbReference type="GO" id="GO:0000270">
    <property type="term" value="P:peptidoglycan metabolic process"/>
    <property type="evidence" value="ECO:0007669"/>
    <property type="project" value="TreeGrafter"/>
</dbReference>
<dbReference type="InterPro" id="IPR003848">
    <property type="entry name" value="DUF218"/>
</dbReference>
<keyword evidence="1" id="KW-0812">Transmembrane</keyword>
<dbReference type="CDD" id="cd06259">
    <property type="entry name" value="YdcF-like"/>
    <property type="match status" value="1"/>
</dbReference>
<evidence type="ECO:0000313" key="3">
    <source>
        <dbReference type="EMBL" id="KIQ21504.1"/>
    </source>
</evidence>
<feature type="transmembrane region" description="Helical" evidence="1">
    <location>
        <begin position="31"/>
        <end position="49"/>
    </location>
</feature>
<feature type="transmembrane region" description="Helical" evidence="1">
    <location>
        <begin position="7"/>
        <end position="25"/>
    </location>
</feature>
<accession>A0A0D0LSJ3</accession>
<dbReference type="AlphaFoldDB" id="A0A0D0LSJ3"/>
<gene>
    <name evidence="3" type="ORF">RT97_27535</name>
</gene>
<dbReference type="GO" id="GO:0005886">
    <property type="term" value="C:plasma membrane"/>
    <property type="evidence" value="ECO:0007669"/>
    <property type="project" value="TreeGrafter"/>
</dbReference>
<name>A0A0D0LSJ3_VARPD</name>
<dbReference type="Pfam" id="PF02698">
    <property type="entry name" value="DUF218"/>
    <property type="match status" value="1"/>
</dbReference>
<feature type="transmembrane region" description="Helical" evidence="1">
    <location>
        <begin position="69"/>
        <end position="88"/>
    </location>
</feature>
<dbReference type="Gene3D" id="3.40.50.620">
    <property type="entry name" value="HUPs"/>
    <property type="match status" value="1"/>
</dbReference>
<sequence>MHNVKRAVAGVLGLVLLSDGLILVATGYFNLGVVLPLAMGLGLCGLGLWWTPLKRWLGAAPRRAALWRWFWYGVFFWLATVAVFWTILATRASADLPATAPAAIVVLGSGSPGATASPTLVARLDLALRDAARNPDALVVASGGISFRAQSEGEVMAAYLQERGLPARRIVKEELSTSTQENLAFSRPVLAAAGVPADAPMHLVTSDFHTLRAGLIARRAGYTAVTTLGADTPLYLRYNIWLREYFAFLSSWALNEY</sequence>
<evidence type="ECO:0000256" key="1">
    <source>
        <dbReference type="SAM" id="Phobius"/>
    </source>
</evidence>
<dbReference type="InterPro" id="IPR014729">
    <property type="entry name" value="Rossmann-like_a/b/a_fold"/>
</dbReference>
<comment type="caution">
    <text evidence="3">The sequence shown here is derived from an EMBL/GenBank/DDBJ whole genome shotgun (WGS) entry which is preliminary data.</text>
</comment>
<proteinExistence type="predicted"/>
<keyword evidence="1" id="KW-0472">Membrane</keyword>